<dbReference type="EMBL" id="GGFM01009037">
    <property type="protein sequence ID" value="MBW29788.1"/>
    <property type="molecule type" value="Transcribed_RNA"/>
</dbReference>
<proteinExistence type="predicted"/>
<sequence>MYSCVPTWRVWRSRLIEGILFSLSYCSSLESVTSPKSPILILPSSEKKMLLGFRSLCISPFRWTYSTPETICSKIGTILSRRVGNPFKLSHSLSDCLWHSCIWMYR</sequence>
<organism evidence="1">
    <name type="scientific">Anopheles braziliensis</name>
    <dbReference type="NCBI Taxonomy" id="58242"/>
    <lineage>
        <taxon>Eukaryota</taxon>
        <taxon>Metazoa</taxon>
        <taxon>Ecdysozoa</taxon>
        <taxon>Arthropoda</taxon>
        <taxon>Hexapoda</taxon>
        <taxon>Insecta</taxon>
        <taxon>Pterygota</taxon>
        <taxon>Neoptera</taxon>
        <taxon>Endopterygota</taxon>
        <taxon>Diptera</taxon>
        <taxon>Nematocera</taxon>
        <taxon>Culicoidea</taxon>
        <taxon>Culicidae</taxon>
        <taxon>Anophelinae</taxon>
        <taxon>Anopheles</taxon>
    </lineage>
</organism>
<accession>A0A2M3ZMY9</accession>
<name>A0A2M3ZMY9_9DIPT</name>
<protein>
    <submittedName>
        <fullName evidence="1">Putative secreted peptide</fullName>
    </submittedName>
</protein>
<dbReference type="AlphaFoldDB" id="A0A2M3ZMY9"/>
<reference evidence="1" key="1">
    <citation type="submission" date="2018-01" db="EMBL/GenBank/DDBJ databases">
        <title>An insight into the sialome of Amazonian anophelines.</title>
        <authorList>
            <person name="Ribeiro J.M."/>
            <person name="Scarpassa V."/>
            <person name="Calvo E."/>
        </authorList>
    </citation>
    <scope>NUCLEOTIDE SEQUENCE</scope>
    <source>
        <tissue evidence="1">Salivary glands</tissue>
    </source>
</reference>
<evidence type="ECO:0000313" key="1">
    <source>
        <dbReference type="EMBL" id="MBW29788.1"/>
    </source>
</evidence>